<reference evidence="3" key="1">
    <citation type="submission" date="2017-02" db="EMBL/GenBank/DDBJ databases">
        <authorList>
            <person name="Varghese N."/>
            <person name="Submissions S."/>
        </authorList>
    </citation>
    <scope>NUCLEOTIDE SEQUENCE [LARGE SCALE GENOMIC DNA]</scope>
    <source>
        <strain evidence="3">USBA 833</strain>
    </source>
</reference>
<evidence type="ECO:0000256" key="1">
    <source>
        <dbReference type="SAM" id="Coils"/>
    </source>
</evidence>
<accession>A0A1T4X9B5</accession>
<dbReference type="Proteomes" id="UP000190105">
    <property type="component" value="Unassembled WGS sequence"/>
</dbReference>
<keyword evidence="1" id="KW-0175">Coiled coil</keyword>
<evidence type="ECO:0008006" key="4">
    <source>
        <dbReference type="Google" id="ProtNLM"/>
    </source>
</evidence>
<evidence type="ECO:0000313" key="2">
    <source>
        <dbReference type="EMBL" id="SKA86192.1"/>
    </source>
</evidence>
<protein>
    <recommendedName>
        <fullName evidence="4">Flagellar protein FliT</fullName>
    </recommendedName>
</protein>
<name>A0A1T4X9B5_9CLOT</name>
<gene>
    <name evidence="2" type="ORF">SAMN05443428_10754</name>
</gene>
<sequence>MIKDLIEEYKELTHTAIDAVDNLEFEKLNDILDKRQICIKKIEAAENKEEYITMLKSLNIEELEDLLNEKVKEKQDFIKKEIKAIAKFRQAGSAYNKKNITSSIFLNKKF</sequence>
<keyword evidence="3" id="KW-1185">Reference proteome</keyword>
<dbReference type="RefSeq" id="WP_078696205.1">
    <property type="nucleotide sequence ID" value="NZ_FUYH01000007.1"/>
</dbReference>
<dbReference type="AlphaFoldDB" id="A0A1T4X9B5"/>
<dbReference type="EMBL" id="FUYH01000007">
    <property type="protein sequence ID" value="SKA86192.1"/>
    <property type="molecule type" value="Genomic_DNA"/>
</dbReference>
<organism evidence="2 3">
    <name type="scientific">Caloramator quimbayensis</name>
    <dbReference type="NCBI Taxonomy" id="1147123"/>
    <lineage>
        <taxon>Bacteria</taxon>
        <taxon>Bacillati</taxon>
        <taxon>Bacillota</taxon>
        <taxon>Clostridia</taxon>
        <taxon>Eubacteriales</taxon>
        <taxon>Clostridiaceae</taxon>
        <taxon>Caloramator</taxon>
    </lineage>
</organism>
<dbReference type="STRING" id="1147123.SAMN05443428_10754"/>
<evidence type="ECO:0000313" key="3">
    <source>
        <dbReference type="Proteomes" id="UP000190105"/>
    </source>
</evidence>
<proteinExistence type="predicted"/>
<feature type="coiled-coil region" evidence="1">
    <location>
        <begin position="28"/>
        <end position="80"/>
    </location>
</feature>